<reference evidence="4 5" key="1">
    <citation type="submission" date="2019-08" db="EMBL/GenBank/DDBJ databases">
        <title>Draft genome sequences of two oriental melons (Cucumis melo L. var makuwa).</title>
        <authorList>
            <person name="Kwon S.-Y."/>
        </authorList>
    </citation>
    <scope>NUCLEOTIDE SEQUENCE [LARGE SCALE GENOMIC DNA]</scope>
    <source>
        <strain evidence="5">cv. Chang Bougi</strain>
        <strain evidence="4">cv. SW 3</strain>
        <tissue evidence="3">Leaf</tissue>
    </source>
</reference>
<dbReference type="Proteomes" id="UP000321947">
    <property type="component" value="Unassembled WGS sequence"/>
</dbReference>
<evidence type="ECO:0000313" key="3">
    <source>
        <dbReference type="EMBL" id="TYK26322.1"/>
    </source>
</evidence>
<dbReference type="Proteomes" id="UP000321393">
    <property type="component" value="Unassembled WGS sequence"/>
</dbReference>
<dbReference type="EMBL" id="SSTE01000699">
    <property type="protein sequence ID" value="KAA0067087.1"/>
    <property type="molecule type" value="Genomic_DNA"/>
</dbReference>
<dbReference type="Pfam" id="PF17919">
    <property type="entry name" value="RT_RNaseH_2"/>
    <property type="match status" value="1"/>
</dbReference>
<feature type="domain" description="Reverse transcriptase/retrotransposon-derived protein RNase H-like" evidence="1">
    <location>
        <begin position="62"/>
        <end position="110"/>
    </location>
</feature>
<gene>
    <name evidence="3" type="ORF">E5676_scaffold14G001030</name>
    <name evidence="2" type="ORF">E6C27_scaffold38G001400</name>
</gene>
<evidence type="ECO:0000313" key="4">
    <source>
        <dbReference type="Proteomes" id="UP000321393"/>
    </source>
</evidence>
<name>A0A5D3DS86_CUCMM</name>
<dbReference type="EMBL" id="SSTD01003480">
    <property type="protein sequence ID" value="TYK26322.1"/>
    <property type="molecule type" value="Genomic_DNA"/>
</dbReference>
<sequence length="112" mass="12789">MTRFELGEVSLHGLGRNCAWAQNLPHGLEVDPAKIDVIHSRIFPDSKPLSNLLCTDQPYDFDQKCNYTFQTIKDALTSMLILITPDWSQPFELMCDASDMVLGLYLVKRRTK</sequence>
<dbReference type="SUPFAM" id="SSF56672">
    <property type="entry name" value="DNA/RNA polymerases"/>
    <property type="match status" value="1"/>
</dbReference>
<evidence type="ECO:0000313" key="2">
    <source>
        <dbReference type="EMBL" id="KAA0067087.1"/>
    </source>
</evidence>
<accession>A0A5D3DS86</accession>
<organism evidence="3 5">
    <name type="scientific">Cucumis melo var. makuwa</name>
    <name type="common">Oriental melon</name>
    <dbReference type="NCBI Taxonomy" id="1194695"/>
    <lineage>
        <taxon>Eukaryota</taxon>
        <taxon>Viridiplantae</taxon>
        <taxon>Streptophyta</taxon>
        <taxon>Embryophyta</taxon>
        <taxon>Tracheophyta</taxon>
        <taxon>Spermatophyta</taxon>
        <taxon>Magnoliopsida</taxon>
        <taxon>eudicotyledons</taxon>
        <taxon>Gunneridae</taxon>
        <taxon>Pentapetalae</taxon>
        <taxon>rosids</taxon>
        <taxon>fabids</taxon>
        <taxon>Cucurbitales</taxon>
        <taxon>Cucurbitaceae</taxon>
        <taxon>Benincaseae</taxon>
        <taxon>Cucumis</taxon>
    </lineage>
</organism>
<dbReference type="InterPro" id="IPR043502">
    <property type="entry name" value="DNA/RNA_pol_sf"/>
</dbReference>
<dbReference type="AlphaFoldDB" id="A0A5D3DS86"/>
<evidence type="ECO:0000259" key="1">
    <source>
        <dbReference type="Pfam" id="PF17919"/>
    </source>
</evidence>
<evidence type="ECO:0000313" key="5">
    <source>
        <dbReference type="Proteomes" id="UP000321947"/>
    </source>
</evidence>
<dbReference type="InterPro" id="IPR041577">
    <property type="entry name" value="RT_RNaseH_2"/>
</dbReference>
<dbReference type="OrthoDB" id="1709213at2759"/>
<proteinExistence type="predicted"/>
<protein>
    <submittedName>
        <fullName evidence="3">Retrovirus-related Pol polyprotein from transposon 412 family</fullName>
    </submittedName>
</protein>
<comment type="caution">
    <text evidence="3">The sequence shown here is derived from an EMBL/GenBank/DDBJ whole genome shotgun (WGS) entry which is preliminary data.</text>
</comment>